<dbReference type="HAMAP" id="MF_00384">
    <property type="entry name" value="Homoser_kinase"/>
    <property type="match status" value="1"/>
</dbReference>
<keyword evidence="9 13" id="KW-0418">Kinase</keyword>
<evidence type="ECO:0000256" key="5">
    <source>
        <dbReference type="ARBA" id="ARBA00022605"/>
    </source>
</evidence>
<dbReference type="Gene3D" id="3.30.70.890">
    <property type="entry name" value="GHMP kinase, C-terminal domain"/>
    <property type="match status" value="1"/>
</dbReference>
<dbReference type="GO" id="GO:0009088">
    <property type="term" value="P:threonine biosynthetic process"/>
    <property type="evidence" value="ECO:0007669"/>
    <property type="project" value="UniProtKB-UniRule"/>
</dbReference>
<dbReference type="SUPFAM" id="SSF55060">
    <property type="entry name" value="GHMP Kinase, C-terminal domain"/>
    <property type="match status" value="1"/>
</dbReference>
<dbReference type="SUPFAM" id="SSF54211">
    <property type="entry name" value="Ribosomal protein S5 domain 2-like"/>
    <property type="match status" value="1"/>
</dbReference>
<keyword evidence="13" id="KW-0963">Cytoplasm</keyword>
<dbReference type="Pfam" id="PF00288">
    <property type="entry name" value="GHMP_kinases_N"/>
    <property type="match status" value="1"/>
</dbReference>
<keyword evidence="6 13" id="KW-0808">Transferase</keyword>
<accession>A0A563E2R8</accession>
<keyword evidence="7 13" id="KW-0791">Threonine biosynthesis</keyword>
<reference evidence="16 17" key="2">
    <citation type="submission" date="2019-08" db="EMBL/GenBank/DDBJ databases">
        <title>Jejuicoccus antrihumi gen. nov., sp. nov., a new member of the family Dermacoccaceae isolated from a cave.</title>
        <authorList>
            <person name="Schumann P."/>
            <person name="Kim I.S."/>
        </authorList>
    </citation>
    <scope>NUCLEOTIDE SEQUENCE [LARGE SCALE GENOMIC DNA]</scope>
    <source>
        <strain evidence="16 17">C5-26</strain>
    </source>
</reference>
<dbReference type="InterPro" id="IPR036554">
    <property type="entry name" value="GHMP_kinase_C_sf"/>
</dbReference>
<evidence type="ECO:0000256" key="7">
    <source>
        <dbReference type="ARBA" id="ARBA00022697"/>
    </source>
</evidence>
<dbReference type="AlphaFoldDB" id="A0A563E2R8"/>
<dbReference type="InterPro" id="IPR014721">
    <property type="entry name" value="Ribsml_uS5_D2-typ_fold_subgr"/>
</dbReference>
<name>A0A563E2R8_9MICO</name>
<keyword evidence="10 13" id="KW-0067">ATP-binding</keyword>
<dbReference type="GO" id="GO:0005737">
    <property type="term" value="C:cytoplasm"/>
    <property type="evidence" value="ECO:0007669"/>
    <property type="project" value="UniProtKB-SubCell"/>
</dbReference>
<gene>
    <name evidence="13 16" type="primary">thrB</name>
    <name evidence="16" type="ORF">FGL98_09755</name>
</gene>
<evidence type="ECO:0000313" key="16">
    <source>
        <dbReference type="EMBL" id="TWP36492.1"/>
    </source>
</evidence>
<feature type="binding site" evidence="13">
    <location>
        <begin position="97"/>
        <end position="107"/>
    </location>
    <ligand>
        <name>ATP</name>
        <dbReference type="ChEBI" id="CHEBI:30616"/>
    </ligand>
</feature>
<feature type="domain" description="GHMP kinase N-terminal" evidence="14">
    <location>
        <begin position="70"/>
        <end position="154"/>
    </location>
</feature>
<comment type="function">
    <text evidence="12 13">Catalyzes the ATP-dependent phosphorylation of L-homoserine to L-homoserine phosphate.</text>
</comment>
<reference evidence="16 17" key="1">
    <citation type="submission" date="2019-05" db="EMBL/GenBank/DDBJ databases">
        <authorList>
            <person name="Lee S.D."/>
        </authorList>
    </citation>
    <scope>NUCLEOTIDE SEQUENCE [LARGE SCALE GENOMIC DNA]</scope>
    <source>
        <strain evidence="16 17">C5-26</strain>
    </source>
</reference>
<dbReference type="Pfam" id="PF08544">
    <property type="entry name" value="GHMP_kinases_C"/>
    <property type="match status" value="1"/>
</dbReference>
<dbReference type="UniPathway" id="UPA00050">
    <property type="reaction ID" value="UER00064"/>
</dbReference>
<evidence type="ECO:0000313" key="17">
    <source>
        <dbReference type="Proteomes" id="UP000320244"/>
    </source>
</evidence>
<evidence type="ECO:0000256" key="2">
    <source>
        <dbReference type="ARBA" id="ARBA00007370"/>
    </source>
</evidence>
<sequence>MQLQPFSVGDSVTVRTPASTANLGPGFDSIGLALGLIDEVVATVEPDGLTITVAGHGDSTVPLDEGHLIWQSMCAMWERLEVDAPAGLRLDCRNAVPHSRGLGSSATAIVAGAGSALALAGVDLSAPEALTLVNDVAGDIEGHPDNASASVYGGLTLSWRDDERAGWRTVRPPLHPDIVPVVLVPDATLSTDKARSALAATLPLRDAASTAGRAALLIEAMTRRPDLLLPATREWLHQEARRPAYAPSMALVDRLRADGLAAVISGAGPTVLVLAAVRDVPRITAPDAGWQILTPGVPDTGIRAVSHSGASKV</sequence>
<dbReference type="EMBL" id="VCQV01000011">
    <property type="protein sequence ID" value="TWP36492.1"/>
    <property type="molecule type" value="Genomic_DNA"/>
</dbReference>
<dbReference type="InterPro" id="IPR000870">
    <property type="entry name" value="Homoserine_kinase"/>
</dbReference>
<evidence type="ECO:0000256" key="4">
    <source>
        <dbReference type="ARBA" id="ARBA00017858"/>
    </source>
</evidence>
<evidence type="ECO:0000259" key="14">
    <source>
        <dbReference type="Pfam" id="PF00288"/>
    </source>
</evidence>
<dbReference type="EC" id="2.7.1.39" evidence="3 13"/>
<evidence type="ECO:0000256" key="8">
    <source>
        <dbReference type="ARBA" id="ARBA00022741"/>
    </source>
</evidence>
<dbReference type="InterPro" id="IPR006204">
    <property type="entry name" value="GHMP_kinase_N_dom"/>
</dbReference>
<comment type="subcellular location">
    <subcellularLocation>
        <location evidence="13">Cytoplasm</location>
    </subcellularLocation>
</comment>
<comment type="similarity">
    <text evidence="2 13">Belongs to the GHMP kinase family. Homoserine kinase subfamily.</text>
</comment>
<comment type="pathway">
    <text evidence="1 13">Amino-acid biosynthesis; L-threonine biosynthesis; L-threonine from L-aspartate: step 4/5.</text>
</comment>
<dbReference type="GO" id="GO:0004413">
    <property type="term" value="F:homoserine kinase activity"/>
    <property type="evidence" value="ECO:0007669"/>
    <property type="project" value="UniProtKB-UniRule"/>
</dbReference>
<organism evidence="16 17">
    <name type="scientific">Leekyejoonella antrihumi</name>
    <dbReference type="NCBI Taxonomy" id="1660198"/>
    <lineage>
        <taxon>Bacteria</taxon>
        <taxon>Bacillati</taxon>
        <taxon>Actinomycetota</taxon>
        <taxon>Actinomycetes</taxon>
        <taxon>Micrococcales</taxon>
        <taxon>Dermacoccaceae</taxon>
        <taxon>Leekyejoonella</taxon>
    </lineage>
</organism>
<keyword evidence="17" id="KW-1185">Reference proteome</keyword>
<keyword evidence="5 13" id="KW-0028">Amino-acid biosynthesis</keyword>
<dbReference type="GO" id="GO:0005524">
    <property type="term" value="F:ATP binding"/>
    <property type="evidence" value="ECO:0007669"/>
    <property type="project" value="UniProtKB-UniRule"/>
</dbReference>
<comment type="catalytic activity">
    <reaction evidence="11 13">
        <text>L-homoserine + ATP = O-phospho-L-homoserine + ADP + H(+)</text>
        <dbReference type="Rhea" id="RHEA:13985"/>
        <dbReference type="ChEBI" id="CHEBI:15378"/>
        <dbReference type="ChEBI" id="CHEBI:30616"/>
        <dbReference type="ChEBI" id="CHEBI:57476"/>
        <dbReference type="ChEBI" id="CHEBI:57590"/>
        <dbReference type="ChEBI" id="CHEBI:456216"/>
        <dbReference type="EC" id="2.7.1.39"/>
    </reaction>
</comment>
<dbReference type="InterPro" id="IPR006203">
    <property type="entry name" value="GHMP_knse_ATP-bd_CS"/>
</dbReference>
<dbReference type="InterPro" id="IPR013750">
    <property type="entry name" value="GHMP_kinase_C_dom"/>
</dbReference>
<dbReference type="Gene3D" id="3.30.230.10">
    <property type="match status" value="1"/>
</dbReference>
<evidence type="ECO:0000256" key="11">
    <source>
        <dbReference type="ARBA" id="ARBA00049375"/>
    </source>
</evidence>
<dbReference type="OrthoDB" id="9769912at2"/>
<dbReference type="PRINTS" id="PR00958">
    <property type="entry name" value="HOMSERKINASE"/>
</dbReference>
<protein>
    <recommendedName>
        <fullName evidence="4 13">Homoserine kinase</fullName>
        <shortName evidence="13">HK</shortName>
        <shortName evidence="13">HSK</shortName>
        <ecNumber evidence="3 13">2.7.1.39</ecNumber>
    </recommendedName>
</protein>
<evidence type="ECO:0000256" key="10">
    <source>
        <dbReference type="ARBA" id="ARBA00022840"/>
    </source>
</evidence>
<keyword evidence="8 13" id="KW-0547">Nucleotide-binding</keyword>
<feature type="domain" description="GHMP kinase C-terminal" evidence="15">
    <location>
        <begin position="212"/>
        <end position="275"/>
    </location>
</feature>
<evidence type="ECO:0000259" key="15">
    <source>
        <dbReference type="Pfam" id="PF08544"/>
    </source>
</evidence>
<dbReference type="InterPro" id="IPR020568">
    <property type="entry name" value="Ribosomal_Su5_D2-typ_SF"/>
</dbReference>
<evidence type="ECO:0000256" key="1">
    <source>
        <dbReference type="ARBA" id="ARBA00005015"/>
    </source>
</evidence>
<dbReference type="PROSITE" id="PS00627">
    <property type="entry name" value="GHMP_KINASES_ATP"/>
    <property type="match status" value="1"/>
</dbReference>
<dbReference type="PIRSF" id="PIRSF000676">
    <property type="entry name" value="Homoser_kin"/>
    <property type="match status" value="1"/>
</dbReference>
<evidence type="ECO:0000256" key="6">
    <source>
        <dbReference type="ARBA" id="ARBA00022679"/>
    </source>
</evidence>
<evidence type="ECO:0000256" key="9">
    <source>
        <dbReference type="ARBA" id="ARBA00022777"/>
    </source>
</evidence>
<evidence type="ECO:0000256" key="12">
    <source>
        <dbReference type="ARBA" id="ARBA00049954"/>
    </source>
</evidence>
<comment type="caution">
    <text evidence="16">The sequence shown here is derived from an EMBL/GenBank/DDBJ whole genome shotgun (WGS) entry which is preliminary data.</text>
</comment>
<evidence type="ECO:0000256" key="13">
    <source>
        <dbReference type="HAMAP-Rule" id="MF_00384"/>
    </source>
</evidence>
<evidence type="ECO:0000256" key="3">
    <source>
        <dbReference type="ARBA" id="ARBA00012078"/>
    </source>
</evidence>
<dbReference type="PANTHER" id="PTHR20861:SF1">
    <property type="entry name" value="HOMOSERINE KINASE"/>
    <property type="match status" value="1"/>
</dbReference>
<dbReference type="Proteomes" id="UP000320244">
    <property type="component" value="Unassembled WGS sequence"/>
</dbReference>
<dbReference type="NCBIfam" id="TIGR00191">
    <property type="entry name" value="thrB"/>
    <property type="match status" value="1"/>
</dbReference>
<dbReference type="PANTHER" id="PTHR20861">
    <property type="entry name" value="HOMOSERINE/4-DIPHOSPHOCYTIDYL-2-C-METHYL-D-ERYTHRITOL KINASE"/>
    <property type="match status" value="1"/>
</dbReference>
<proteinExistence type="inferred from homology"/>